<dbReference type="Pfam" id="PF20150">
    <property type="entry name" value="2EXR"/>
    <property type="match status" value="1"/>
</dbReference>
<gene>
    <name evidence="2" type="ORF">CMQ_5301</name>
</gene>
<dbReference type="Proteomes" id="UP000007796">
    <property type="component" value="Unassembled WGS sequence"/>
</dbReference>
<dbReference type="EMBL" id="GL629756">
    <property type="protein sequence ID" value="EFX05039.1"/>
    <property type="molecule type" value="Genomic_DNA"/>
</dbReference>
<dbReference type="OrthoDB" id="3473305at2759"/>
<name>F0XBT1_GROCL</name>
<reference evidence="2 3" key="1">
    <citation type="journal article" date="2011" name="Proc. Natl. Acad. Sci. U.S.A.">
        <title>Genome and transcriptome analyses of the mountain pine beetle-fungal symbiont Grosmannia clavigera, a lodgepole pine pathogen.</title>
        <authorList>
            <person name="DiGuistini S."/>
            <person name="Wang Y."/>
            <person name="Liao N.Y."/>
            <person name="Taylor G."/>
            <person name="Tanguay P."/>
            <person name="Feau N."/>
            <person name="Henrissat B."/>
            <person name="Chan S.K."/>
            <person name="Hesse-Orce U."/>
            <person name="Alamouti S.M."/>
            <person name="Tsui C.K.M."/>
            <person name="Docking R.T."/>
            <person name="Levasseur A."/>
            <person name="Haridas S."/>
            <person name="Robertson G."/>
            <person name="Birol I."/>
            <person name="Holt R.A."/>
            <person name="Marra M.A."/>
            <person name="Hamelin R.C."/>
            <person name="Hirst M."/>
            <person name="Jones S.J.M."/>
            <person name="Bohlmann J."/>
            <person name="Breuil C."/>
        </authorList>
    </citation>
    <scope>NUCLEOTIDE SEQUENCE [LARGE SCALE GENOMIC DNA]</scope>
    <source>
        <strain evidence="3">kw1407 / UAMH 11150</strain>
    </source>
</reference>
<keyword evidence="3" id="KW-1185">Reference proteome</keyword>
<dbReference type="InterPro" id="IPR045518">
    <property type="entry name" value="2EXR"/>
</dbReference>
<dbReference type="AlphaFoldDB" id="F0XBT1"/>
<proteinExistence type="predicted"/>
<dbReference type="InParanoid" id="F0XBT1"/>
<accession>F0XBT1</accession>
<dbReference type="RefSeq" id="XP_014174521.1">
    <property type="nucleotide sequence ID" value="XM_014319046.1"/>
</dbReference>
<protein>
    <recommendedName>
        <fullName evidence="1">2EXR domain-containing protein</fullName>
    </recommendedName>
</protein>
<dbReference type="HOGENOM" id="CLU_1525310_0_0_1"/>
<organism evidence="3">
    <name type="scientific">Grosmannia clavigera (strain kw1407 / UAMH 11150)</name>
    <name type="common">Blue stain fungus</name>
    <name type="synonym">Graphiocladiella clavigera</name>
    <dbReference type="NCBI Taxonomy" id="655863"/>
    <lineage>
        <taxon>Eukaryota</taxon>
        <taxon>Fungi</taxon>
        <taxon>Dikarya</taxon>
        <taxon>Ascomycota</taxon>
        <taxon>Pezizomycotina</taxon>
        <taxon>Sordariomycetes</taxon>
        <taxon>Sordariomycetidae</taxon>
        <taxon>Ophiostomatales</taxon>
        <taxon>Ophiostomataceae</taxon>
        <taxon>Leptographium</taxon>
    </lineage>
</organism>
<evidence type="ECO:0000259" key="1">
    <source>
        <dbReference type="Pfam" id="PF20150"/>
    </source>
</evidence>
<evidence type="ECO:0000313" key="3">
    <source>
        <dbReference type="Proteomes" id="UP000007796"/>
    </source>
</evidence>
<feature type="domain" description="2EXR" evidence="1">
    <location>
        <begin position="101"/>
        <end position="167"/>
    </location>
</feature>
<sequence>MESATTSTAAVCTIYTLTWASSELVRITTSLTDTIRRMVPATCNTVDLLFNIIEVHFLMEELRLKAFKLARLACELAKAATVITNADRDYSEAVSNSEEVFHPFSRLPTELRLLIWTMAAQPPSFAIAYFMSFEATLAGREPAARFMDNRALWTTCWESRHTIKRVYEKNRNLHKA</sequence>
<dbReference type="GeneID" id="25978609"/>
<evidence type="ECO:0000313" key="2">
    <source>
        <dbReference type="EMBL" id="EFX05039.1"/>
    </source>
</evidence>